<evidence type="ECO:0000256" key="15">
    <source>
        <dbReference type="SAM" id="Phobius"/>
    </source>
</evidence>
<evidence type="ECO:0000256" key="2">
    <source>
        <dbReference type="ARBA" id="ARBA00004308"/>
    </source>
</evidence>
<keyword evidence="11 15" id="KW-0472">Membrane</keyword>
<name>A0A381NBP7_9ZZZZ</name>
<evidence type="ECO:0000256" key="1">
    <source>
        <dbReference type="ARBA" id="ARBA00004167"/>
    </source>
</evidence>
<dbReference type="InterPro" id="IPR002146">
    <property type="entry name" value="ATP_synth_b/b'su_bac/chlpt"/>
</dbReference>
<dbReference type="CDD" id="cd06503">
    <property type="entry name" value="ATP-synt_Fo_b"/>
    <property type="match status" value="1"/>
</dbReference>
<keyword evidence="14" id="KW-0175">Coiled coil</keyword>
<accession>A0A381NBP7</accession>
<keyword evidence="5" id="KW-1003">Cell membrane</keyword>
<dbReference type="GO" id="GO:0046961">
    <property type="term" value="F:proton-transporting ATPase activity, rotational mechanism"/>
    <property type="evidence" value="ECO:0007669"/>
    <property type="project" value="TreeGrafter"/>
</dbReference>
<proteinExistence type="inferred from homology"/>
<evidence type="ECO:0000256" key="5">
    <source>
        <dbReference type="ARBA" id="ARBA00022475"/>
    </source>
</evidence>
<dbReference type="Pfam" id="PF00430">
    <property type="entry name" value="ATP-synt_B"/>
    <property type="match status" value="1"/>
</dbReference>
<dbReference type="PANTHER" id="PTHR33445">
    <property type="entry name" value="ATP SYNTHASE SUBUNIT B', CHLOROPLASTIC"/>
    <property type="match status" value="1"/>
</dbReference>
<evidence type="ECO:0000256" key="9">
    <source>
        <dbReference type="ARBA" id="ARBA00022989"/>
    </source>
</evidence>
<keyword evidence="7 15" id="KW-0812">Transmembrane</keyword>
<dbReference type="NCBIfam" id="TIGR01144">
    <property type="entry name" value="ATP_synt_b"/>
    <property type="match status" value="1"/>
</dbReference>
<keyword evidence="9 15" id="KW-1133">Transmembrane helix</keyword>
<dbReference type="SUPFAM" id="SSF81573">
    <property type="entry name" value="F1F0 ATP synthase subunit B, membrane domain"/>
    <property type="match status" value="1"/>
</dbReference>
<evidence type="ECO:0000256" key="14">
    <source>
        <dbReference type="SAM" id="Coils"/>
    </source>
</evidence>
<comment type="similarity">
    <text evidence="3">Belongs to the ATPase B chain family.</text>
</comment>
<evidence type="ECO:0000256" key="11">
    <source>
        <dbReference type="ARBA" id="ARBA00023136"/>
    </source>
</evidence>
<evidence type="ECO:0000256" key="4">
    <source>
        <dbReference type="ARBA" id="ARBA00022448"/>
    </source>
</evidence>
<gene>
    <name evidence="16" type="ORF">METZ01_LOCUS4866</name>
</gene>
<organism evidence="16">
    <name type="scientific">marine metagenome</name>
    <dbReference type="NCBI Taxonomy" id="408172"/>
    <lineage>
        <taxon>unclassified sequences</taxon>
        <taxon>metagenomes</taxon>
        <taxon>ecological metagenomes</taxon>
    </lineage>
</organism>
<keyword evidence="10" id="KW-0406">Ion transport</keyword>
<dbReference type="InterPro" id="IPR005864">
    <property type="entry name" value="ATP_synth_F0_bsu_bac"/>
</dbReference>
<sequence length="171" mass="19414">MVLLGVTELGVNLPSLVAYLVNFILLLGILGVFAYKPLMRMLDERTERIRESLEAADLARQEAATAQEAIQEQITEARREGQRIMDQTREAAERFRTEEMEKARLEAEAFVERAKADIERERDTALQEVRASFGDLAITAAERVIRSSLDRTAHETLIAQVLEEGETLRRN</sequence>
<comment type="subcellular location">
    <subcellularLocation>
        <location evidence="2">Endomembrane system</location>
    </subcellularLocation>
    <subcellularLocation>
        <location evidence="1">Membrane</location>
        <topology evidence="1">Single-pass membrane protein</topology>
    </subcellularLocation>
</comment>
<dbReference type="GO" id="GO:0012505">
    <property type="term" value="C:endomembrane system"/>
    <property type="evidence" value="ECO:0007669"/>
    <property type="project" value="UniProtKB-SubCell"/>
</dbReference>
<evidence type="ECO:0000256" key="10">
    <source>
        <dbReference type="ARBA" id="ARBA00023065"/>
    </source>
</evidence>
<evidence type="ECO:0000256" key="8">
    <source>
        <dbReference type="ARBA" id="ARBA00022781"/>
    </source>
</evidence>
<keyword evidence="12" id="KW-0066">ATP synthesis</keyword>
<dbReference type="AlphaFoldDB" id="A0A381NBP7"/>
<evidence type="ECO:0000256" key="13">
    <source>
        <dbReference type="ARBA" id="ARBA00025198"/>
    </source>
</evidence>
<dbReference type="Gene3D" id="6.10.250.1580">
    <property type="match status" value="1"/>
</dbReference>
<evidence type="ECO:0000256" key="12">
    <source>
        <dbReference type="ARBA" id="ARBA00023310"/>
    </source>
</evidence>
<keyword evidence="8" id="KW-0375">Hydrogen ion transport</keyword>
<feature type="coiled-coil region" evidence="14">
    <location>
        <begin position="56"/>
        <end position="108"/>
    </location>
</feature>
<protein>
    <submittedName>
        <fullName evidence="16">Uncharacterized protein</fullName>
    </submittedName>
</protein>
<dbReference type="GO" id="GO:0015986">
    <property type="term" value="P:proton motive force-driven ATP synthesis"/>
    <property type="evidence" value="ECO:0007669"/>
    <property type="project" value="InterPro"/>
</dbReference>
<dbReference type="InterPro" id="IPR050059">
    <property type="entry name" value="ATP_synthase_B_chain"/>
</dbReference>
<reference evidence="16" key="1">
    <citation type="submission" date="2018-05" db="EMBL/GenBank/DDBJ databases">
        <authorList>
            <person name="Lanie J.A."/>
            <person name="Ng W.-L."/>
            <person name="Kazmierczak K.M."/>
            <person name="Andrzejewski T.M."/>
            <person name="Davidsen T.M."/>
            <person name="Wayne K.J."/>
            <person name="Tettelin H."/>
            <person name="Glass J.I."/>
            <person name="Rusch D."/>
            <person name="Podicherti R."/>
            <person name="Tsui H.-C.T."/>
            <person name="Winkler M.E."/>
        </authorList>
    </citation>
    <scope>NUCLEOTIDE SEQUENCE</scope>
</reference>
<dbReference type="PANTHER" id="PTHR33445:SF1">
    <property type="entry name" value="ATP SYNTHASE SUBUNIT B"/>
    <property type="match status" value="1"/>
</dbReference>
<keyword evidence="6" id="KW-0138">CF(0)</keyword>
<dbReference type="HAMAP" id="MF_01398">
    <property type="entry name" value="ATP_synth_b_bprime"/>
    <property type="match status" value="1"/>
</dbReference>
<comment type="function">
    <text evidence="13">F(1)F(0) ATP synthase produces ATP from ADP in the presence of a proton or sodium gradient. F-type ATPases consist of two structural domains, F(1) containing the extramembraneous catalytic core and F(0) containing the membrane proton channel, linked together by a central stalk and a peripheral stalk. During catalysis, ATP synthesis in the catalytic domain of F(1) is coupled via a rotary mechanism of the central stalk subunits to proton translocation.</text>
</comment>
<evidence type="ECO:0000256" key="7">
    <source>
        <dbReference type="ARBA" id="ARBA00022692"/>
    </source>
</evidence>
<dbReference type="InterPro" id="IPR028987">
    <property type="entry name" value="ATP_synth_B-like_membr_sf"/>
</dbReference>
<keyword evidence="4" id="KW-0813">Transport</keyword>
<feature type="transmembrane region" description="Helical" evidence="15">
    <location>
        <begin position="16"/>
        <end position="35"/>
    </location>
</feature>
<dbReference type="GO" id="GO:0045259">
    <property type="term" value="C:proton-transporting ATP synthase complex"/>
    <property type="evidence" value="ECO:0007669"/>
    <property type="project" value="UniProtKB-KW"/>
</dbReference>
<evidence type="ECO:0000256" key="6">
    <source>
        <dbReference type="ARBA" id="ARBA00022547"/>
    </source>
</evidence>
<evidence type="ECO:0000313" key="16">
    <source>
        <dbReference type="EMBL" id="SUZ52012.1"/>
    </source>
</evidence>
<dbReference type="EMBL" id="UINC01000252">
    <property type="protein sequence ID" value="SUZ52012.1"/>
    <property type="molecule type" value="Genomic_DNA"/>
</dbReference>
<evidence type="ECO:0000256" key="3">
    <source>
        <dbReference type="ARBA" id="ARBA00005513"/>
    </source>
</evidence>